<evidence type="ECO:0000313" key="5">
    <source>
        <dbReference type="Proteomes" id="UP001328107"/>
    </source>
</evidence>
<evidence type="ECO:0000256" key="2">
    <source>
        <dbReference type="ARBA" id="ARBA00022679"/>
    </source>
</evidence>
<dbReference type="Proteomes" id="UP001328107">
    <property type="component" value="Unassembled WGS sequence"/>
</dbReference>
<organism evidence="4 5">
    <name type="scientific">Pristionchus mayeri</name>
    <dbReference type="NCBI Taxonomy" id="1317129"/>
    <lineage>
        <taxon>Eukaryota</taxon>
        <taxon>Metazoa</taxon>
        <taxon>Ecdysozoa</taxon>
        <taxon>Nematoda</taxon>
        <taxon>Chromadorea</taxon>
        <taxon>Rhabditida</taxon>
        <taxon>Rhabditina</taxon>
        <taxon>Diplogasteromorpha</taxon>
        <taxon>Diplogasteroidea</taxon>
        <taxon>Neodiplogasteridae</taxon>
        <taxon>Pristionchus</taxon>
    </lineage>
</organism>
<keyword evidence="2" id="KW-0808">Transferase</keyword>
<keyword evidence="5" id="KW-1185">Reference proteome</keyword>
<dbReference type="InterPro" id="IPR000863">
    <property type="entry name" value="Sulfotransferase_dom"/>
</dbReference>
<sequence length="243" mass="28285">GTVWTSELISSIVHEGDLVTLKARRMLDRVPWLECIPDDPLFRKSDSLNTGKKNLWFTHLSLERLPTDIREGKCKLVYVARNPKDQAVSNFHFHKLNDSLGQQADLTWSEFFSLNCSGNIYFGSWFDHVLSFWKFTRNNPNTKFIFFEDMKKDLISQVKEIEEFVGVPLTDEQRSRVVQHCSFSSMRENKMVNGTTAFDEKIGKFMRKGEIGDWKNHFTVAQNEAFDELFETKMEGSGIKFTF</sequence>
<dbReference type="InterPro" id="IPR027417">
    <property type="entry name" value="P-loop_NTPase"/>
</dbReference>
<proteinExistence type="inferred from homology"/>
<dbReference type="GO" id="GO:0008146">
    <property type="term" value="F:sulfotransferase activity"/>
    <property type="evidence" value="ECO:0007669"/>
    <property type="project" value="InterPro"/>
</dbReference>
<gene>
    <name evidence="4" type="ORF">PMAYCL1PPCAC_00146</name>
</gene>
<dbReference type="Pfam" id="PF00685">
    <property type="entry name" value="Sulfotransfer_1"/>
    <property type="match status" value="1"/>
</dbReference>
<comment type="similarity">
    <text evidence="1">Belongs to the sulfotransferase 1 family.</text>
</comment>
<evidence type="ECO:0000259" key="3">
    <source>
        <dbReference type="Pfam" id="PF00685"/>
    </source>
</evidence>
<dbReference type="SUPFAM" id="SSF52540">
    <property type="entry name" value="P-loop containing nucleoside triphosphate hydrolases"/>
    <property type="match status" value="1"/>
</dbReference>
<reference evidence="5" key="1">
    <citation type="submission" date="2022-10" db="EMBL/GenBank/DDBJ databases">
        <title>Genome assembly of Pristionchus species.</title>
        <authorList>
            <person name="Yoshida K."/>
            <person name="Sommer R.J."/>
        </authorList>
    </citation>
    <scope>NUCLEOTIDE SEQUENCE [LARGE SCALE GENOMIC DNA]</scope>
    <source>
        <strain evidence="5">RS5460</strain>
    </source>
</reference>
<dbReference type="EMBL" id="BTRK01000001">
    <property type="protein sequence ID" value="GMR29951.1"/>
    <property type="molecule type" value="Genomic_DNA"/>
</dbReference>
<evidence type="ECO:0000313" key="4">
    <source>
        <dbReference type="EMBL" id="GMR29951.1"/>
    </source>
</evidence>
<dbReference type="PANTHER" id="PTHR11783">
    <property type="entry name" value="SULFOTRANSFERASE SULT"/>
    <property type="match status" value="1"/>
</dbReference>
<protein>
    <recommendedName>
        <fullName evidence="3">Sulfotransferase domain-containing protein</fullName>
    </recommendedName>
</protein>
<feature type="non-terminal residue" evidence="4">
    <location>
        <position position="1"/>
    </location>
</feature>
<evidence type="ECO:0000256" key="1">
    <source>
        <dbReference type="ARBA" id="ARBA00005771"/>
    </source>
</evidence>
<comment type="caution">
    <text evidence="4">The sequence shown here is derived from an EMBL/GenBank/DDBJ whole genome shotgun (WGS) entry which is preliminary data.</text>
</comment>
<accession>A0AAN4YZY6</accession>
<dbReference type="AlphaFoldDB" id="A0AAN4YZY6"/>
<feature type="non-terminal residue" evidence="4">
    <location>
        <position position="243"/>
    </location>
</feature>
<feature type="domain" description="Sulfotransferase" evidence="3">
    <location>
        <begin position="1"/>
        <end position="238"/>
    </location>
</feature>
<dbReference type="Gene3D" id="3.40.50.300">
    <property type="entry name" value="P-loop containing nucleotide triphosphate hydrolases"/>
    <property type="match status" value="1"/>
</dbReference>
<name>A0AAN4YZY6_9BILA</name>